<feature type="transmembrane region" description="Helical" evidence="1">
    <location>
        <begin position="9"/>
        <end position="29"/>
    </location>
</feature>
<dbReference type="Proteomes" id="UP000275777">
    <property type="component" value="Chromosome"/>
</dbReference>
<evidence type="ECO:0000256" key="1">
    <source>
        <dbReference type="SAM" id="Phobius"/>
    </source>
</evidence>
<protein>
    <submittedName>
        <fullName evidence="2">Uncharacterized protein</fullName>
    </submittedName>
</protein>
<organism evidence="2 3">
    <name type="scientific">Chromobacterium violaceum</name>
    <dbReference type="NCBI Taxonomy" id="536"/>
    <lineage>
        <taxon>Bacteria</taxon>
        <taxon>Pseudomonadati</taxon>
        <taxon>Pseudomonadota</taxon>
        <taxon>Betaproteobacteria</taxon>
        <taxon>Neisseriales</taxon>
        <taxon>Chromobacteriaceae</taxon>
        <taxon>Chromobacterium</taxon>
    </lineage>
</organism>
<dbReference type="EMBL" id="LR134182">
    <property type="protein sequence ID" value="VEB44394.1"/>
    <property type="molecule type" value="Genomic_DNA"/>
</dbReference>
<dbReference type="AlphaFoldDB" id="A0A3S4HPP9"/>
<evidence type="ECO:0000313" key="3">
    <source>
        <dbReference type="Proteomes" id="UP000275777"/>
    </source>
</evidence>
<accession>A0A3S4HPP9</accession>
<sequence>MKSIKTRLMLWLMAWITTILGTTGLYFYIHDYNIDQNDFQTNAPPCNRACRCPCPRHLAAG</sequence>
<evidence type="ECO:0000313" key="2">
    <source>
        <dbReference type="EMBL" id="VEB44394.1"/>
    </source>
</evidence>
<keyword evidence="1" id="KW-0812">Transmembrane</keyword>
<name>A0A3S4HPP9_CHRVL</name>
<gene>
    <name evidence="2" type="ORF">NCTC9695_04884</name>
</gene>
<keyword evidence="1" id="KW-0472">Membrane</keyword>
<proteinExistence type="predicted"/>
<reference evidence="2 3" key="1">
    <citation type="submission" date="2018-12" db="EMBL/GenBank/DDBJ databases">
        <authorList>
            <consortium name="Pathogen Informatics"/>
        </authorList>
    </citation>
    <scope>NUCLEOTIDE SEQUENCE [LARGE SCALE GENOMIC DNA]</scope>
    <source>
        <strain evidence="2 3">NCTC9695</strain>
    </source>
</reference>
<keyword evidence="1" id="KW-1133">Transmembrane helix</keyword>